<dbReference type="PANTHER" id="PTHR46730">
    <property type="entry name" value="POLYCYSTIN-1"/>
    <property type="match status" value="1"/>
</dbReference>
<evidence type="ECO:0000259" key="7">
    <source>
        <dbReference type="PROSITE" id="PS50093"/>
    </source>
</evidence>
<evidence type="ECO:0000256" key="6">
    <source>
        <dbReference type="SAM" id="SignalP"/>
    </source>
</evidence>
<dbReference type="EMBL" id="CP032157">
    <property type="protein sequence ID" value="AXY77554.1"/>
    <property type="molecule type" value="Genomic_DNA"/>
</dbReference>
<protein>
    <submittedName>
        <fullName evidence="8">PKD domain-containing protein</fullName>
    </submittedName>
</protein>
<feature type="domain" description="PKD" evidence="7">
    <location>
        <begin position="359"/>
        <end position="425"/>
    </location>
</feature>
<feature type="domain" description="PKD" evidence="7">
    <location>
        <begin position="774"/>
        <end position="846"/>
    </location>
</feature>
<dbReference type="InterPro" id="IPR000601">
    <property type="entry name" value="PKD_dom"/>
</dbReference>
<keyword evidence="5" id="KW-0472">Membrane</keyword>
<evidence type="ECO:0000313" key="9">
    <source>
        <dbReference type="Proteomes" id="UP000263900"/>
    </source>
</evidence>
<feature type="signal peptide" evidence="6">
    <location>
        <begin position="1"/>
        <end position="26"/>
    </location>
</feature>
<keyword evidence="9" id="KW-1185">Reference proteome</keyword>
<feature type="domain" description="PKD" evidence="7">
    <location>
        <begin position="686"/>
        <end position="771"/>
    </location>
</feature>
<feature type="domain" description="PKD" evidence="7">
    <location>
        <begin position="976"/>
        <end position="1010"/>
    </location>
</feature>
<dbReference type="OrthoDB" id="7794186at2"/>
<dbReference type="PANTHER" id="PTHR46730:SF4">
    <property type="entry name" value="POLYCYSTIC KIDNEY DISEASE PROTEIN 1-LIKE 1"/>
    <property type="match status" value="1"/>
</dbReference>
<dbReference type="Pfam" id="PF18911">
    <property type="entry name" value="PKD_4"/>
    <property type="match status" value="14"/>
</dbReference>
<dbReference type="GO" id="GO:0006816">
    <property type="term" value="P:calcium ion transport"/>
    <property type="evidence" value="ECO:0007669"/>
    <property type="project" value="TreeGrafter"/>
</dbReference>
<reference evidence="8 9" key="1">
    <citation type="submission" date="2018-09" db="EMBL/GenBank/DDBJ databases">
        <title>Genome sequencing of strain 6GH32-13.</title>
        <authorList>
            <person name="Weon H.-Y."/>
            <person name="Heo J."/>
            <person name="Kwon S.-W."/>
        </authorList>
    </citation>
    <scope>NUCLEOTIDE SEQUENCE [LARGE SCALE GENOMIC DNA]</scope>
    <source>
        <strain evidence="8 9">5GH32-13</strain>
    </source>
</reference>
<gene>
    <name evidence="8" type="ORF">D3H65_27785</name>
</gene>
<feature type="domain" description="PKD" evidence="7">
    <location>
        <begin position="306"/>
        <end position="338"/>
    </location>
</feature>
<dbReference type="InterPro" id="IPR026341">
    <property type="entry name" value="T9SS_type_B"/>
</dbReference>
<accession>A0A3B7MSN3</accession>
<feature type="domain" description="PKD" evidence="7">
    <location>
        <begin position="214"/>
        <end position="264"/>
    </location>
</feature>
<feature type="chain" id="PRO_5017711574" evidence="6">
    <location>
        <begin position="27"/>
        <end position="1604"/>
    </location>
</feature>
<dbReference type="GO" id="GO:0005886">
    <property type="term" value="C:plasma membrane"/>
    <property type="evidence" value="ECO:0007669"/>
    <property type="project" value="TreeGrafter"/>
</dbReference>
<dbReference type="Pfam" id="PF13585">
    <property type="entry name" value="CHU_C"/>
    <property type="match status" value="1"/>
</dbReference>
<name>A0A3B7MSN3_9BACT</name>
<evidence type="ECO:0000256" key="2">
    <source>
        <dbReference type="ARBA" id="ARBA00022692"/>
    </source>
</evidence>
<dbReference type="Gene3D" id="2.60.40.10">
    <property type="entry name" value="Immunoglobulins"/>
    <property type="match status" value="15"/>
</dbReference>
<dbReference type="Proteomes" id="UP000263900">
    <property type="component" value="Chromosome"/>
</dbReference>
<keyword evidence="6" id="KW-0732">Signal</keyword>
<evidence type="ECO:0000256" key="3">
    <source>
        <dbReference type="ARBA" id="ARBA00022737"/>
    </source>
</evidence>
<organism evidence="8 9">
    <name type="scientific">Paraflavitalea soli</name>
    <dbReference type="NCBI Taxonomy" id="2315862"/>
    <lineage>
        <taxon>Bacteria</taxon>
        <taxon>Pseudomonadati</taxon>
        <taxon>Bacteroidota</taxon>
        <taxon>Chitinophagia</taxon>
        <taxon>Chitinophagales</taxon>
        <taxon>Chitinophagaceae</taxon>
        <taxon>Paraflavitalea</taxon>
    </lineage>
</organism>
<keyword evidence="3" id="KW-0677">Repeat</keyword>
<feature type="domain" description="PKD" evidence="7">
    <location>
        <begin position="862"/>
        <end position="939"/>
    </location>
</feature>
<dbReference type="GO" id="GO:0005261">
    <property type="term" value="F:monoatomic cation channel activity"/>
    <property type="evidence" value="ECO:0007669"/>
    <property type="project" value="TreeGrafter"/>
</dbReference>
<feature type="domain" description="PKD" evidence="7">
    <location>
        <begin position="466"/>
        <end position="527"/>
    </location>
</feature>
<keyword evidence="4" id="KW-1133">Transmembrane helix</keyword>
<feature type="domain" description="PKD" evidence="7">
    <location>
        <begin position="635"/>
        <end position="670"/>
    </location>
</feature>
<dbReference type="SMART" id="SM00089">
    <property type="entry name" value="PKD"/>
    <property type="match status" value="15"/>
</dbReference>
<sequence>MRTHGLISRAILTSCLSLLCSAILNAQLKAGFSATPAEGCAPLVVKFTDESTGNPGTWRWDLGNGTISFLQHPAATYFNPGTYTIKLVVRNGAQADSVVKVNYITVYATPVVNFSASDTTGCFPLNVQFTDLSTPGDGTIESREWDFGDGTISTEPNPEHRYTAAGNYSVSLRIRNSFGCTQTITRTKYIQLNNGVKADFGFTMPNSCKPPTAVHFTNKSTGTGTLSFEWDFGDGSTSVQANPVHTYTATGTYSVQLRVRNNTGCVDSIIKTNSINIGTVKAGFTVPALICNSQPFALINNTTPAPVSAYWSFGDGSFATELNPVKSYAQPGNYNIKLVSDFGACKDSVTQTIRVVAKSPAVFTANDSTSCSAPFTAQLTSQSAGAVSYQWLFGDGSRDTGKVVSHTWQTKGEYDVTLITTNAAGCTDTLVKSKYIQIKAPQVTLGNIPHEGCVPFAWQPSFSVITVDELVNYEWHFGDGSTATGKNPAYTYTQPGTYTVTLVYTTAGGCVDSVSATGAIRVGTKPVVNFSAYPLVSCANALTHFKDESTGGKADRWLWTFGDGSTSTEQNPSHSYLDTGYFNIKLVAWSNGCKDSLTRPRYVYIKPPVAKFLVGPVNCPTKLARQFIDKSIGATAWYWDFGDGSRSTAPSPIHTYASPGSYMVTLTVKNDTCEHQMSYQVKVVSEKADFSASDTVVCKNVPITLTAINSQAQNIASYAWTISKGATTYGAPTGKAVQFAFPVAGQYNIRLIITDIFGCTDTLTRPLYIRVNGPTADFIALNPEVCTNTTILFSDSSQTDGLHPIQQWKWNYGDGALETLTGPPFQHTYTQSGVFPVQLTVVDNLGCSDTRTRQHAVTISRPAARFESPDSLSCTGKPVRFVNQTTGNNPVYTWDFGDGQTTAAVQPAHIYTREGDYTVKLVANDRYGCADSVTRQLYIRIRDPRARFSMSDSFATCPPLLVNFTNQSLHYNQINWDFGDGNKSTLPDPSHFYTYPGIYRAKLTITSPGGCIDSFVKIITVKGPKGTFTYDKLKGCIPTTVRFTAQTNQSVRFVWDYNDGGVDETSQSSLGHTYTAMGEYLPKLILIDGQGCRVPILGKDTIRIYGVNAGFTGDKALLCDSGLVRFTNTTVSNDLITRYQWLFGDGQTSTEKNPAHVYKQPGLFTPQLTVTTQNGCADTVKVPLPLKIIQSPLAAIRSDSGACIPALLQFRGSLLRPDTSSLRWQWDFGNGTTAQDQNPPAVTYIDAGAYNARLIVTNTSGCTDTVLRTVHAWPLPAIQAGNDQAICRNGSVTLTGSGAVQYSWFPVNGLSCTNCAAPLASPLEDITYTVTGKNNFGCSATDSIHIQVKQPLTIQVGKGDTLCKGESIRLWATGADDYFWSPGILTGEQTRSSLDVRPATSTIYQVIGKDDLSCFADTGYVPVVVYPYPETEAGEDKTIPVGNSVTLSPVISKDVTTLKWHPAAGLSCVACATPVAAPKQTTTYTLETVNDGGCISRDNVTVFVFCNNANVFVPNTFSPNGDGNNDVFYARGKGVYSIRSLRIYNRWGDMVYDQVNIQPNDISKGWNGLHKGQPAPQDVYVYTMDIVCENNVVLNYKGNVALIR</sequence>
<feature type="domain" description="PKD" evidence="7">
    <location>
        <begin position="1124"/>
        <end position="1175"/>
    </location>
</feature>
<evidence type="ECO:0000256" key="5">
    <source>
        <dbReference type="ARBA" id="ARBA00023136"/>
    </source>
</evidence>
<feature type="domain" description="PKD" evidence="7">
    <location>
        <begin position="526"/>
        <end position="588"/>
    </location>
</feature>
<dbReference type="InterPro" id="IPR035986">
    <property type="entry name" value="PKD_dom_sf"/>
</dbReference>
<keyword evidence="2" id="KW-0812">Transmembrane</keyword>
<dbReference type="CDD" id="cd00146">
    <property type="entry name" value="PKD"/>
    <property type="match status" value="12"/>
</dbReference>
<feature type="domain" description="PKD" evidence="7">
    <location>
        <begin position="1224"/>
        <end position="1270"/>
    </location>
</feature>
<comment type="subcellular location">
    <subcellularLocation>
        <location evidence="1">Membrane</location>
        <topology evidence="1">Multi-pass membrane protein</topology>
    </subcellularLocation>
</comment>
<dbReference type="KEGG" id="pseg:D3H65_27785"/>
<dbReference type="InterPro" id="IPR022409">
    <property type="entry name" value="PKD/Chitinase_dom"/>
</dbReference>
<dbReference type="InterPro" id="IPR013783">
    <property type="entry name" value="Ig-like_fold"/>
</dbReference>
<proteinExistence type="predicted"/>
<dbReference type="SUPFAM" id="SSF49299">
    <property type="entry name" value="PKD domain"/>
    <property type="match status" value="15"/>
</dbReference>
<dbReference type="NCBIfam" id="TIGR04131">
    <property type="entry name" value="Bac_Flav_CTERM"/>
    <property type="match status" value="1"/>
</dbReference>
<feature type="domain" description="PKD" evidence="7">
    <location>
        <begin position="110"/>
        <end position="191"/>
    </location>
</feature>
<feature type="domain" description="PKD" evidence="7">
    <location>
        <begin position="1046"/>
        <end position="1091"/>
    </location>
</feature>
<evidence type="ECO:0000256" key="4">
    <source>
        <dbReference type="ARBA" id="ARBA00022989"/>
    </source>
</evidence>
<dbReference type="FunFam" id="2.60.40.10:FF:000270">
    <property type="entry name" value="Cell surface protein"/>
    <property type="match status" value="1"/>
</dbReference>
<feature type="domain" description="PKD" evidence="7">
    <location>
        <begin position="28"/>
        <end position="93"/>
    </location>
</feature>
<evidence type="ECO:0000313" key="8">
    <source>
        <dbReference type="EMBL" id="AXY77554.1"/>
    </source>
</evidence>
<dbReference type="PROSITE" id="PS50093">
    <property type="entry name" value="PKD"/>
    <property type="match status" value="15"/>
</dbReference>
<evidence type="ECO:0000256" key="1">
    <source>
        <dbReference type="ARBA" id="ARBA00004141"/>
    </source>
</evidence>